<evidence type="ECO:0000256" key="1">
    <source>
        <dbReference type="ARBA" id="ARBA00004141"/>
    </source>
</evidence>
<dbReference type="InterPro" id="IPR000620">
    <property type="entry name" value="EamA_dom"/>
</dbReference>
<dbReference type="GO" id="GO:0016020">
    <property type="term" value="C:membrane"/>
    <property type="evidence" value="ECO:0007669"/>
    <property type="project" value="UniProtKB-SubCell"/>
</dbReference>
<dbReference type="OrthoDB" id="1728340at2759"/>
<dbReference type="PANTHER" id="PTHR31218">
    <property type="entry name" value="WAT1-RELATED PROTEIN"/>
    <property type="match status" value="1"/>
</dbReference>
<feature type="transmembrane region" description="Helical" evidence="6">
    <location>
        <begin position="261"/>
        <end position="280"/>
    </location>
</feature>
<feature type="domain" description="EamA" evidence="7">
    <location>
        <begin position="192"/>
        <end position="329"/>
    </location>
</feature>
<protein>
    <recommendedName>
        <fullName evidence="6">WAT1-related protein</fullName>
    </recommendedName>
</protein>
<feature type="transmembrane region" description="Helical" evidence="6">
    <location>
        <begin position="312"/>
        <end position="329"/>
    </location>
</feature>
<comment type="subcellular location">
    <subcellularLocation>
        <location evidence="1 6">Membrane</location>
        <topology evidence="1 6">Multi-pass membrane protein</topology>
    </subcellularLocation>
</comment>
<accession>A0A7J7DFI8</accession>
<feature type="transmembrane region" description="Helical" evidence="6">
    <location>
        <begin position="48"/>
        <end position="68"/>
    </location>
</feature>
<feature type="domain" description="EamA" evidence="7">
    <location>
        <begin position="19"/>
        <end position="159"/>
    </location>
</feature>
<dbReference type="InterPro" id="IPR030184">
    <property type="entry name" value="WAT1-related"/>
</dbReference>
<dbReference type="InterPro" id="IPR037185">
    <property type="entry name" value="EmrE-like"/>
</dbReference>
<dbReference type="AlphaFoldDB" id="A0A7J7DFI8"/>
<feature type="transmembrane region" description="Helical" evidence="6">
    <location>
        <begin position="80"/>
        <end position="99"/>
    </location>
</feature>
<feature type="transmembrane region" description="Helical" evidence="6">
    <location>
        <begin position="12"/>
        <end position="36"/>
    </location>
</feature>
<dbReference type="Pfam" id="PF00892">
    <property type="entry name" value="EamA"/>
    <property type="match status" value="2"/>
</dbReference>
<dbReference type="EMBL" id="JAAARO010000007">
    <property type="protein sequence ID" value="KAF5745165.1"/>
    <property type="molecule type" value="Genomic_DNA"/>
</dbReference>
<feature type="transmembrane region" description="Helical" evidence="6">
    <location>
        <begin position="222"/>
        <end position="241"/>
    </location>
</feature>
<evidence type="ECO:0000256" key="6">
    <source>
        <dbReference type="RuleBase" id="RU363077"/>
    </source>
</evidence>
<dbReference type="Proteomes" id="UP000593562">
    <property type="component" value="Unassembled WGS sequence"/>
</dbReference>
<keyword evidence="9" id="KW-1185">Reference proteome</keyword>
<comment type="caution">
    <text evidence="8">The sequence shown here is derived from an EMBL/GenBank/DDBJ whole genome shotgun (WGS) entry which is preliminary data.</text>
</comment>
<proteinExistence type="inferred from homology"/>
<evidence type="ECO:0000313" key="9">
    <source>
        <dbReference type="Proteomes" id="UP000593562"/>
    </source>
</evidence>
<evidence type="ECO:0000256" key="3">
    <source>
        <dbReference type="ARBA" id="ARBA00022692"/>
    </source>
</evidence>
<gene>
    <name evidence="8" type="ORF">HS088_TW07G00746</name>
</gene>
<reference evidence="8 9" key="1">
    <citation type="journal article" date="2020" name="Nat. Commun.">
        <title>Genome of Tripterygium wilfordii and identification of cytochrome P450 involved in triptolide biosynthesis.</title>
        <authorList>
            <person name="Tu L."/>
            <person name="Su P."/>
            <person name="Zhang Z."/>
            <person name="Gao L."/>
            <person name="Wang J."/>
            <person name="Hu T."/>
            <person name="Zhou J."/>
            <person name="Zhang Y."/>
            <person name="Zhao Y."/>
            <person name="Liu Y."/>
            <person name="Song Y."/>
            <person name="Tong Y."/>
            <person name="Lu Y."/>
            <person name="Yang J."/>
            <person name="Xu C."/>
            <person name="Jia M."/>
            <person name="Peters R.J."/>
            <person name="Huang L."/>
            <person name="Gao W."/>
        </authorList>
    </citation>
    <scope>NUCLEOTIDE SEQUENCE [LARGE SCALE GENOMIC DNA]</scope>
    <source>
        <strain evidence="9">cv. XIE 37</strain>
        <tissue evidence="8">Leaf</tissue>
    </source>
</reference>
<feature type="transmembrane region" description="Helical" evidence="6">
    <location>
        <begin position="287"/>
        <end position="306"/>
    </location>
</feature>
<feature type="transmembrane region" description="Helical" evidence="6">
    <location>
        <begin position="111"/>
        <end position="131"/>
    </location>
</feature>
<evidence type="ECO:0000313" key="8">
    <source>
        <dbReference type="EMBL" id="KAF5745165.1"/>
    </source>
</evidence>
<comment type="similarity">
    <text evidence="2 6">Belongs to the drug/metabolite transporter (DMT) superfamily. Plant drug/metabolite exporter (P-DME) (TC 2.A.7.4) family.</text>
</comment>
<evidence type="ECO:0000256" key="5">
    <source>
        <dbReference type="ARBA" id="ARBA00023136"/>
    </source>
</evidence>
<dbReference type="GO" id="GO:0022857">
    <property type="term" value="F:transmembrane transporter activity"/>
    <property type="evidence" value="ECO:0007669"/>
    <property type="project" value="InterPro"/>
</dbReference>
<feature type="transmembrane region" description="Helical" evidence="6">
    <location>
        <begin position="191"/>
        <end position="210"/>
    </location>
</feature>
<keyword evidence="3 6" id="KW-0812">Transmembrane</keyword>
<evidence type="ECO:0000259" key="7">
    <source>
        <dbReference type="Pfam" id="PF00892"/>
    </source>
</evidence>
<organism evidence="8 9">
    <name type="scientific">Tripterygium wilfordii</name>
    <name type="common">Thunder God vine</name>
    <dbReference type="NCBI Taxonomy" id="458696"/>
    <lineage>
        <taxon>Eukaryota</taxon>
        <taxon>Viridiplantae</taxon>
        <taxon>Streptophyta</taxon>
        <taxon>Embryophyta</taxon>
        <taxon>Tracheophyta</taxon>
        <taxon>Spermatophyta</taxon>
        <taxon>Magnoliopsida</taxon>
        <taxon>eudicotyledons</taxon>
        <taxon>Gunneridae</taxon>
        <taxon>Pentapetalae</taxon>
        <taxon>rosids</taxon>
        <taxon>fabids</taxon>
        <taxon>Celastrales</taxon>
        <taxon>Celastraceae</taxon>
        <taxon>Tripterygium</taxon>
    </lineage>
</organism>
<evidence type="ECO:0000256" key="2">
    <source>
        <dbReference type="ARBA" id="ARBA00007635"/>
    </source>
</evidence>
<keyword evidence="5 6" id="KW-0472">Membrane</keyword>
<sequence>MSTNMTSKLCDLLHGMKPVIVMVVVQAVLAGVNIFYKLAVEDGMSMRILVSYRFIFATAFVAPLALVLERKNRPKLTWMVAFQGFLSGIFGGALGQNLYIQSLSLTSTTFVAAMANLIPVLTFILATSLGVEKLAIKTMAGNAKVVGTVLSIAGAMVLSFYKGREINIWSTDIKLIKHNENHPELSHSHQVLGSLLALASCLSFAVWYIIQAKIGKRYPCQYSSTALMCGTASIQATVYAMCVERDLSAWKLGWNIRLLGAAYTGALATGLVVAAITWCVRKRGPIFVSIFNPLALVFVALVGSLFLDEKVYLGSFVGSVLVIIGLYTASWGKTKEMKKDETNLAQNGNIIETETTHNQISSV</sequence>
<evidence type="ECO:0000256" key="4">
    <source>
        <dbReference type="ARBA" id="ARBA00022989"/>
    </source>
</evidence>
<dbReference type="SUPFAM" id="SSF103481">
    <property type="entry name" value="Multidrug resistance efflux transporter EmrE"/>
    <property type="match status" value="2"/>
</dbReference>
<keyword evidence="4 6" id="KW-1133">Transmembrane helix</keyword>
<dbReference type="InParanoid" id="A0A7J7DFI8"/>
<name>A0A7J7DFI8_TRIWF</name>
<feature type="transmembrane region" description="Helical" evidence="6">
    <location>
        <begin position="143"/>
        <end position="161"/>
    </location>
</feature>